<dbReference type="Proteomes" id="UP000556436">
    <property type="component" value="Unassembled WGS sequence"/>
</dbReference>
<evidence type="ECO:0000313" key="3">
    <source>
        <dbReference type="Proteomes" id="UP000556436"/>
    </source>
</evidence>
<evidence type="ECO:0000256" key="1">
    <source>
        <dbReference type="SAM" id="MobiDB-lite"/>
    </source>
</evidence>
<reference evidence="2 3" key="1">
    <citation type="submission" date="2020-08" db="EMBL/GenBank/DDBJ databases">
        <title>Genomic Encyclopedia of Type Strains, Phase III (KMG-III): the genomes of soil and plant-associated and newly described type strains.</title>
        <authorList>
            <person name="Whitman W."/>
        </authorList>
    </citation>
    <scope>NUCLEOTIDE SEQUENCE [LARGE SCALE GENOMIC DNA]</scope>
    <source>
        <strain evidence="2 3">CECT 3265</strain>
    </source>
</reference>
<name>A0A7W7LIC7_STRNE</name>
<dbReference type="EMBL" id="JACHJG010000017">
    <property type="protein sequence ID" value="MBB4890161.1"/>
    <property type="molecule type" value="Genomic_DNA"/>
</dbReference>
<feature type="region of interest" description="Disordered" evidence="1">
    <location>
        <begin position="1"/>
        <end position="38"/>
    </location>
</feature>
<keyword evidence="3" id="KW-1185">Reference proteome</keyword>
<organism evidence="2 3">
    <name type="scientific">Streptomyces netropsis</name>
    <name type="common">Streptoverticillium netropsis</name>
    <dbReference type="NCBI Taxonomy" id="55404"/>
    <lineage>
        <taxon>Bacteria</taxon>
        <taxon>Bacillati</taxon>
        <taxon>Actinomycetota</taxon>
        <taxon>Actinomycetes</taxon>
        <taxon>Kitasatosporales</taxon>
        <taxon>Streptomycetaceae</taxon>
        <taxon>Streptomyces</taxon>
    </lineage>
</organism>
<comment type="caution">
    <text evidence="2">The sequence shown here is derived from an EMBL/GenBank/DDBJ whole genome shotgun (WGS) entry which is preliminary data.</text>
</comment>
<proteinExistence type="predicted"/>
<dbReference type="AlphaFoldDB" id="A0A7W7LIC7"/>
<dbReference type="RefSeq" id="WP_184739174.1">
    <property type="nucleotide sequence ID" value="NZ_BMRW01000015.1"/>
</dbReference>
<sequence length="213" mass="22571">MLMVLGGSAGCGGEGTGAPEAARSKGGAQRETFPDPDVRLDAEGLRKALPDLQDMPIGWKIGVTPLSVREVPPAKRCTDGNTRNCLPWSRRGSVQYKAPGDTGSVHIDLFAFHDRTTAGTDFKSGTRPGSYGSRPMSMPPVGNESEAHALPRAPYASPSLSITVRVGTAMAHMVYQDADKQPDSAKILLSLARMQAKRLLEVEQGRTPTATAG</sequence>
<accession>A0A7W7LIC7</accession>
<gene>
    <name evidence="2" type="ORF">FHS38_006239</name>
</gene>
<feature type="region of interest" description="Disordered" evidence="1">
    <location>
        <begin position="118"/>
        <end position="147"/>
    </location>
</feature>
<protein>
    <submittedName>
        <fullName evidence="2">Uncharacterized protein</fullName>
    </submittedName>
</protein>
<evidence type="ECO:0000313" key="2">
    <source>
        <dbReference type="EMBL" id="MBB4890161.1"/>
    </source>
</evidence>
<feature type="compositionally biased region" description="Gly residues" evidence="1">
    <location>
        <begin position="7"/>
        <end position="16"/>
    </location>
</feature>